<dbReference type="AlphaFoldDB" id="A0AAV4DK87"/>
<proteinExistence type="predicted"/>
<protein>
    <submittedName>
        <fullName evidence="1">Uncharacterized protein</fullName>
    </submittedName>
</protein>
<keyword evidence="2" id="KW-1185">Reference proteome</keyword>
<name>A0AAV4DK87_9GAST</name>
<organism evidence="1 2">
    <name type="scientific">Plakobranchus ocellatus</name>
    <dbReference type="NCBI Taxonomy" id="259542"/>
    <lineage>
        <taxon>Eukaryota</taxon>
        <taxon>Metazoa</taxon>
        <taxon>Spiralia</taxon>
        <taxon>Lophotrochozoa</taxon>
        <taxon>Mollusca</taxon>
        <taxon>Gastropoda</taxon>
        <taxon>Heterobranchia</taxon>
        <taxon>Euthyneura</taxon>
        <taxon>Panpulmonata</taxon>
        <taxon>Sacoglossa</taxon>
        <taxon>Placobranchoidea</taxon>
        <taxon>Plakobranchidae</taxon>
        <taxon>Plakobranchus</taxon>
    </lineage>
</organism>
<evidence type="ECO:0000313" key="2">
    <source>
        <dbReference type="Proteomes" id="UP000735302"/>
    </source>
</evidence>
<reference evidence="1 2" key="1">
    <citation type="journal article" date="2021" name="Elife">
        <title>Chloroplast acquisition without the gene transfer in kleptoplastic sea slugs, Plakobranchus ocellatus.</title>
        <authorList>
            <person name="Maeda T."/>
            <person name="Takahashi S."/>
            <person name="Yoshida T."/>
            <person name="Shimamura S."/>
            <person name="Takaki Y."/>
            <person name="Nagai Y."/>
            <person name="Toyoda A."/>
            <person name="Suzuki Y."/>
            <person name="Arimoto A."/>
            <person name="Ishii H."/>
            <person name="Satoh N."/>
            <person name="Nishiyama T."/>
            <person name="Hasebe M."/>
            <person name="Maruyama T."/>
            <person name="Minagawa J."/>
            <person name="Obokata J."/>
            <person name="Shigenobu S."/>
        </authorList>
    </citation>
    <scope>NUCLEOTIDE SEQUENCE [LARGE SCALE GENOMIC DNA]</scope>
</reference>
<dbReference type="EMBL" id="BLXT01007982">
    <property type="protein sequence ID" value="GFO44688.1"/>
    <property type="molecule type" value="Genomic_DNA"/>
</dbReference>
<sequence>MKLLSIRSDFSHQRSGLIKCLKAWDHLVVDWLHTKAKPSLGLGFISKHDSTKLQLSVRHSFDWVKETIPSYLTTKKTLLLTFRQQVSIK</sequence>
<comment type="caution">
    <text evidence="1">The sequence shown here is derived from an EMBL/GenBank/DDBJ whole genome shotgun (WGS) entry which is preliminary data.</text>
</comment>
<gene>
    <name evidence="1" type="ORF">PoB_007119300</name>
</gene>
<dbReference type="Proteomes" id="UP000735302">
    <property type="component" value="Unassembled WGS sequence"/>
</dbReference>
<accession>A0AAV4DK87</accession>
<evidence type="ECO:0000313" key="1">
    <source>
        <dbReference type="EMBL" id="GFO44688.1"/>
    </source>
</evidence>